<dbReference type="SUPFAM" id="SSF56672">
    <property type="entry name" value="DNA/RNA polymerases"/>
    <property type="match status" value="1"/>
</dbReference>
<organism evidence="1 2">
    <name type="scientific">Nasonia vitripennis</name>
    <name type="common">Parasitic wasp</name>
    <dbReference type="NCBI Taxonomy" id="7425"/>
    <lineage>
        <taxon>Eukaryota</taxon>
        <taxon>Metazoa</taxon>
        <taxon>Ecdysozoa</taxon>
        <taxon>Arthropoda</taxon>
        <taxon>Hexapoda</taxon>
        <taxon>Insecta</taxon>
        <taxon>Pterygota</taxon>
        <taxon>Neoptera</taxon>
        <taxon>Endopterygota</taxon>
        <taxon>Hymenoptera</taxon>
        <taxon>Apocrita</taxon>
        <taxon>Proctotrupomorpha</taxon>
        <taxon>Chalcidoidea</taxon>
        <taxon>Pteromalidae</taxon>
        <taxon>Pteromalinae</taxon>
        <taxon>Nasonia</taxon>
    </lineage>
</organism>
<evidence type="ECO:0000313" key="1">
    <source>
        <dbReference type="EnsemblMetazoa" id="XP_031783514"/>
    </source>
</evidence>
<keyword evidence="2" id="KW-1185">Reference proteome</keyword>
<dbReference type="GeneID" id="116416958"/>
<dbReference type="GO" id="GO:0071897">
    <property type="term" value="P:DNA biosynthetic process"/>
    <property type="evidence" value="ECO:0007669"/>
    <property type="project" value="UniProtKB-ARBA"/>
</dbReference>
<reference evidence="1" key="1">
    <citation type="submission" date="2021-01" db="UniProtKB">
        <authorList>
            <consortium name="EnsemblMetazoa"/>
        </authorList>
    </citation>
    <scope>IDENTIFICATION</scope>
</reference>
<dbReference type="RefSeq" id="XP_031783514.1">
    <property type="nucleotide sequence ID" value="XM_031927654.1"/>
</dbReference>
<dbReference type="EnsemblMetazoa" id="XM_031927654">
    <property type="protein sequence ID" value="XP_031783514"/>
    <property type="gene ID" value="LOC116416958"/>
</dbReference>
<name>A0A7M7Q8T6_NASVI</name>
<dbReference type="SMR" id="A0A7M7Q8T6"/>
<dbReference type="Gene3D" id="3.10.10.10">
    <property type="entry name" value="HIV Type 1 Reverse Transcriptase, subunit A, domain 1"/>
    <property type="match status" value="1"/>
</dbReference>
<proteinExistence type="predicted"/>
<accession>A0A7M7Q8T6</accession>
<sequence>MDKDWRTSLLKKYLIPSNCSLLNAPQLNAEVKSVISSIALKKDNYNETRQQQLGAGITAIAKALTALLNSEEDGKSANLKALLIEHLGDGKNEHTLRFGQILRAICWHQFKLQSPSQEVYEDTSLGRESEVPATENSPLNLNRIAERLSFFLESWKSITNDDVILGYVKGYKIPIGRELIQTCVPKMPKFSFTEFEHCKKAIGKLLVKGAISKCSQLKNQFLSPYFLRDKPDGSKRFILNLKGLNLYIKHFKMQDKKTVMLLLEKNDFMTTIDLLLLDFG</sequence>
<evidence type="ECO:0000313" key="2">
    <source>
        <dbReference type="Proteomes" id="UP000002358"/>
    </source>
</evidence>
<dbReference type="AlphaFoldDB" id="A0A7M7Q8T6"/>
<protein>
    <submittedName>
        <fullName evidence="1">Uncharacterized protein</fullName>
    </submittedName>
</protein>
<dbReference type="Proteomes" id="UP000002358">
    <property type="component" value="Chromosome 3"/>
</dbReference>
<dbReference type="InterPro" id="IPR043502">
    <property type="entry name" value="DNA/RNA_pol_sf"/>
</dbReference>